<comment type="pathway">
    <text evidence="1">Nitrogen metabolism.</text>
</comment>
<comment type="caution">
    <text evidence="1">Lacks conserved residue(s) required for the propagation of feature annotation.</text>
</comment>
<evidence type="ECO:0000313" key="4">
    <source>
        <dbReference type="Proteomes" id="UP001597453"/>
    </source>
</evidence>
<name>A0ABW5RH67_9MICO</name>
<proteinExistence type="inferred from homology"/>
<dbReference type="HAMAP" id="MF_01297">
    <property type="entry name" value="nitrobindin"/>
    <property type="match status" value="1"/>
</dbReference>
<reference evidence="4" key="1">
    <citation type="journal article" date="2019" name="Int. J. Syst. Evol. Microbiol.">
        <title>The Global Catalogue of Microorganisms (GCM) 10K type strain sequencing project: providing services to taxonomists for standard genome sequencing and annotation.</title>
        <authorList>
            <consortium name="The Broad Institute Genomics Platform"/>
            <consortium name="The Broad Institute Genome Sequencing Center for Infectious Disease"/>
            <person name="Wu L."/>
            <person name="Ma J."/>
        </authorList>
    </citation>
    <scope>NUCLEOTIDE SEQUENCE [LARGE SCALE GENOMIC DNA]</scope>
    <source>
        <strain evidence="4">TISTR 1511</strain>
    </source>
</reference>
<comment type="similarity">
    <text evidence="1">Belongs to the nitrobindin family.</text>
</comment>
<dbReference type="EC" id="5.99.-.-" evidence="1"/>
<accession>A0ABW5RH67</accession>
<keyword evidence="4" id="KW-1185">Reference proteome</keyword>
<comment type="cofactor">
    <cofactor evidence="1">
        <name>heme b</name>
        <dbReference type="ChEBI" id="CHEBI:60344"/>
    </cofactor>
    <text evidence="1">Binds 1 heme b group per subunit, that coordinates a highly solvent-exposed Fe(III) atom.</text>
</comment>
<dbReference type="PANTHER" id="PTHR15854">
    <property type="entry name" value="THAP4 PROTEIN"/>
    <property type="match status" value="1"/>
</dbReference>
<dbReference type="InterPro" id="IPR022939">
    <property type="entry name" value="Nb(III)_bact/plant"/>
</dbReference>
<dbReference type="CDD" id="cd07828">
    <property type="entry name" value="lipocalin_heme-bd-THAP4-like"/>
    <property type="match status" value="1"/>
</dbReference>
<dbReference type="InterPro" id="IPR014878">
    <property type="entry name" value="THAP4-like_heme-bd"/>
</dbReference>
<dbReference type="Proteomes" id="UP001597453">
    <property type="component" value="Unassembled WGS sequence"/>
</dbReference>
<keyword evidence="1" id="KW-0408">Iron</keyword>
<evidence type="ECO:0000313" key="3">
    <source>
        <dbReference type="EMBL" id="MFD2674388.1"/>
    </source>
</evidence>
<protein>
    <recommendedName>
        <fullName evidence="1">Peroxynitrite isomerase</fullName>
        <ecNumber evidence="1">5.99.-.-</ecNumber>
    </recommendedName>
    <alternativeName>
        <fullName evidence="1">Ferric nitrobindin</fullName>
        <shortName evidence="1">Nb(III)</shortName>
    </alternativeName>
</protein>
<gene>
    <name evidence="3" type="ORF">ACFSUQ_03620</name>
</gene>
<feature type="binding site" description="axial binding residue" evidence="1">
    <location>
        <position position="209"/>
    </location>
    <ligand>
        <name>heme b</name>
        <dbReference type="ChEBI" id="CHEBI:60344"/>
    </ligand>
    <ligandPart>
        <name>Fe</name>
        <dbReference type="ChEBI" id="CHEBI:18248"/>
    </ligandPart>
</feature>
<sequence>MMELPVDLPAELVPLTWVIGTWEGLGMVEYKVGDELREHAFRQRVEFRHNGGPFLEYHSQVWLLGEPQGPSETEGDDAEPAAVPTLEETPLTSESGFWRLARSRTDGDVGPGMLPPSAAPSVNNVDDVEALRNSDNGFDLEVTLAHPTGVSEVYYGMVRGPRIDLATDGVLRTAGARDYRSATRIYGLVNNRMFWAWDIAALDQELATHASAQLDRV</sequence>
<dbReference type="EMBL" id="JBHUNF010000002">
    <property type="protein sequence ID" value="MFD2674388.1"/>
    <property type="molecule type" value="Genomic_DNA"/>
</dbReference>
<dbReference type="SUPFAM" id="SSF50814">
    <property type="entry name" value="Lipocalins"/>
    <property type="match status" value="1"/>
</dbReference>
<keyword evidence="1" id="KW-0413">Isomerase</keyword>
<comment type="function">
    <text evidence="1">Heme-binding protein able to scavenge peroxynitrite and to protect free L-tyrosine against peroxynitrite-mediated nitration, by acting as a peroxynitrite isomerase that converts peroxynitrite to nitrate. Therefore, this protein likely plays a role in peroxynitrite sensing and in the detoxification of reactive nitrogen and oxygen species (RNS and ROS, respectively). Is able to bind nitric oxide (NO) in vitro, but may act as a sensor of peroxynitrite levels in vivo.</text>
</comment>
<comment type="catalytic activity">
    <reaction evidence="1">
        <text>peroxynitrite = nitrate</text>
        <dbReference type="Rhea" id="RHEA:63116"/>
        <dbReference type="ChEBI" id="CHEBI:17632"/>
        <dbReference type="ChEBI" id="CHEBI:25941"/>
    </reaction>
</comment>
<dbReference type="InterPro" id="IPR045165">
    <property type="entry name" value="Nitrobindin"/>
</dbReference>
<keyword evidence="1" id="KW-0349">Heme</keyword>
<dbReference type="Pfam" id="PF08768">
    <property type="entry name" value="THAP4_heme-bd"/>
    <property type="match status" value="1"/>
</dbReference>
<dbReference type="PANTHER" id="PTHR15854:SF4">
    <property type="entry name" value="PEROXYNITRITE ISOMERASE THAP4"/>
    <property type="match status" value="1"/>
</dbReference>
<feature type="short sequence motif" description="GXWXGXG" evidence="1">
    <location>
        <begin position="20"/>
        <end position="26"/>
    </location>
</feature>
<dbReference type="Gene3D" id="2.40.128.20">
    <property type="match status" value="1"/>
</dbReference>
<keyword evidence="1" id="KW-0479">Metal-binding</keyword>
<comment type="domain">
    <text evidence="1">Forms a 10-stranded antiparallel beta-barrel structure able to accommodate a hydrophobic ligand in its interior. In fact, this fold hosts the heme group, which is located in a wide surface cleft.</text>
</comment>
<comment type="caution">
    <text evidence="3">The sequence shown here is derived from an EMBL/GenBank/DDBJ whole genome shotgun (WGS) entry which is preliminary data.</text>
</comment>
<dbReference type="InterPro" id="IPR012674">
    <property type="entry name" value="Calycin"/>
</dbReference>
<feature type="domain" description="THAP4-like heme-binding" evidence="2">
    <location>
        <begin position="11"/>
        <end position="216"/>
    </location>
</feature>
<organism evidence="3 4">
    <name type="scientific">Gulosibacter bifidus</name>
    <dbReference type="NCBI Taxonomy" id="272239"/>
    <lineage>
        <taxon>Bacteria</taxon>
        <taxon>Bacillati</taxon>
        <taxon>Actinomycetota</taxon>
        <taxon>Actinomycetes</taxon>
        <taxon>Micrococcales</taxon>
        <taxon>Microbacteriaceae</taxon>
        <taxon>Gulosibacter</taxon>
    </lineage>
</organism>
<dbReference type="RefSeq" id="WP_066056776.1">
    <property type="nucleotide sequence ID" value="NZ_JBHUNF010000002.1"/>
</dbReference>
<evidence type="ECO:0000259" key="2">
    <source>
        <dbReference type="Pfam" id="PF08768"/>
    </source>
</evidence>
<evidence type="ECO:0000256" key="1">
    <source>
        <dbReference type="HAMAP-Rule" id="MF_01297"/>
    </source>
</evidence>